<dbReference type="Proteomes" id="UP000007879">
    <property type="component" value="Unassembled WGS sequence"/>
</dbReference>
<proteinExistence type="inferred from homology"/>
<reference evidence="9" key="1">
    <citation type="journal article" date="2010" name="Nature">
        <title>The Amphimedon queenslandica genome and the evolution of animal complexity.</title>
        <authorList>
            <person name="Srivastava M."/>
            <person name="Simakov O."/>
            <person name="Chapman J."/>
            <person name="Fahey B."/>
            <person name="Gauthier M.E."/>
            <person name="Mitros T."/>
            <person name="Richards G.S."/>
            <person name="Conaco C."/>
            <person name="Dacre M."/>
            <person name="Hellsten U."/>
            <person name="Larroux C."/>
            <person name="Putnam N.H."/>
            <person name="Stanke M."/>
            <person name="Adamska M."/>
            <person name="Darling A."/>
            <person name="Degnan S.M."/>
            <person name="Oakley T.H."/>
            <person name="Plachetzki D.C."/>
            <person name="Zhai Y."/>
            <person name="Adamski M."/>
            <person name="Calcino A."/>
            <person name="Cummins S.F."/>
            <person name="Goodstein D.M."/>
            <person name="Harris C."/>
            <person name="Jackson D.J."/>
            <person name="Leys S.P."/>
            <person name="Shu S."/>
            <person name="Woodcroft B.J."/>
            <person name="Vervoort M."/>
            <person name="Kosik K.S."/>
            <person name="Manning G."/>
            <person name="Degnan B.M."/>
            <person name="Rokhsar D.S."/>
        </authorList>
    </citation>
    <scope>NUCLEOTIDE SEQUENCE [LARGE SCALE GENOMIC DNA]</scope>
</reference>
<organism evidence="8 9">
    <name type="scientific">Amphimedon queenslandica</name>
    <name type="common">Sponge</name>
    <dbReference type="NCBI Taxonomy" id="400682"/>
    <lineage>
        <taxon>Eukaryota</taxon>
        <taxon>Metazoa</taxon>
        <taxon>Porifera</taxon>
        <taxon>Demospongiae</taxon>
        <taxon>Heteroscleromorpha</taxon>
        <taxon>Haplosclerida</taxon>
        <taxon>Niphatidae</taxon>
        <taxon>Amphimedon</taxon>
    </lineage>
</organism>
<dbReference type="AlphaFoldDB" id="A0AAN0J6N5"/>
<dbReference type="Pfam" id="PF06473">
    <property type="entry name" value="FGF-BP1"/>
    <property type="match status" value="1"/>
</dbReference>
<dbReference type="GO" id="GO:0005576">
    <property type="term" value="C:extracellular region"/>
    <property type="evidence" value="ECO:0007669"/>
    <property type="project" value="UniProtKB-SubCell"/>
</dbReference>
<dbReference type="KEGG" id="aqu:109582176"/>
<keyword evidence="6" id="KW-0340">Growth factor binding</keyword>
<dbReference type="RefSeq" id="XP_019852386.1">
    <property type="nucleotide sequence ID" value="XM_019996827.1"/>
</dbReference>
<evidence type="ECO:0000256" key="7">
    <source>
        <dbReference type="SAM" id="SignalP"/>
    </source>
</evidence>
<keyword evidence="3" id="KW-0964">Secreted</keyword>
<evidence type="ECO:0000313" key="9">
    <source>
        <dbReference type="Proteomes" id="UP000007879"/>
    </source>
</evidence>
<dbReference type="InterPro" id="IPR010510">
    <property type="entry name" value="FGF1-bd"/>
</dbReference>
<comment type="subcellular location">
    <subcellularLocation>
        <location evidence="1">Secreted</location>
    </subcellularLocation>
</comment>
<evidence type="ECO:0000256" key="3">
    <source>
        <dbReference type="ARBA" id="ARBA00022525"/>
    </source>
</evidence>
<accession>A0AAN0J6N5</accession>
<evidence type="ECO:0000256" key="2">
    <source>
        <dbReference type="ARBA" id="ARBA00008326"/>
    </source>
</evidence>
<evidence type="ECO:0000256" key="6">
    <source>
        <dbReference type="ARBA" id="ARBA00023183"/>
    </source>
</evidence>
<name>A0AAN0J6N5_AMPQE</name>
<evidence type="ECO:0000256" key="5">
    <source>
        <dbReference type="ARBA" id="ARBA00023157"/>
    </source>
</evidence>
<sequence length="181" mass="20578">MIAHFHPSSFPPISIPISITHTMKAWLILVLFISSALSQGHEEYDEENIEFHAQDPEESIEFKTPSGSVCHYVEAHDHQSIAALFIDCECKTMDRHTQKYGCLYSGNPEHNCFDVQVNREKFFKEIITIFERDQVEACSVLEFDAANYTRTCTAGVGPVIMKRRVLDGIDPSGCNKKHEEL</sequence>
<dbReference type="GeneID" id="109582176"/>
<feature type="signal peptide" evidence="7">
    <location>
        <begin position="1"/>
        <end position="38"/>
    </location>
</feature>
<evidence type="ECO:0000313" key="8">
    <source>
        <dbReference type="EnsemblMetazoa" id="XP_019852386.1"/>
    </source>
</evidence>
<dbReference type="GO" id="GO:0019838">
    <property type="term" value="F:growth factor binding"/>
    <property type="evidence" value="ECO:0007669"/>
    <property type="project" value="UniProtKB-KW"/>
</dbReference>
<evidence type="ECO:0000256" key="4">
    <source>
        <dbReference type="ARBA" id="ARBA00022729"/>
    </source>
</evidence>
<keyword evidence="4 7" id="KW-0732">Signal</keyword>
<keyword evidence="5" id="KW-1015">Disulfide bond</keyword>
<feature type="chain" id="PRO_5042875261" evidence="7">
    <location>
        <begin position="39"/>
        <end position="181"/>
    </location>
</feature>
<reference evidence="8" key="2">
    <citation type="submission" date="2024-06" db="UniProtKB">
        <authorList>
            <consortium name="EnsemblMetazoa"/>
        </authorList>
    </citation>
    <scope>IDENTIFICATION</scope>
</reference>
<evidence type="ECO:0000256" key="1">
    <source>
        <dbReference type="ARBA" id="ARBA00004613"/>
    </source>
</evidence>
<comment type="similarity">
    <text evidence="2">Belongs to the fibroblast growth factor-binding protein family.</text>
</comment>
<keyword evidence="9" id="KW-1185">Reference proteome</keyword>
<dbReference type="EnsemblMetazoa" id="XM_019996827.1">
    <property type="protein sequence ID" value="XP_019852386.1"/>
    <property type="gene ID" value="LOC109582176"/>
</dbReference>
<protein>
    <submittedName>
        <fullName evidence="8">Uncharacterized protein</fullName>
    </submittedName>
</protein>